<dbReference type="InterPro" id="IPR052413">
    <property type="entry name" value="SUR7_domain"/>
</dbReference>
<protein>
    <submittedName>
        <fullName evidence="2">Putative sur7 protein</fullName>
    </submittedName>
</protein>
<dbReference type="Proteomes" id="UP000030854">
    <property type="component" value="Unassembled WGS sequence"/>
</dbReference>
<dbReference type="GO" id="GO:0031505">
    <property type="term" value="P:fungal-type cell wall organization"/>
    <property type="evidence" value="ECO:0007669"/>
    <property type="project" value="TreeGrafter"/>
</dbReference>
<dbReference type="PANTHER" id="PTHR28019:SF7">
    <property type="entry name" value="SUR7 PROTEIN"/>
    <property type="match status" value="1"/>
</dbReference>
<proteinExistence type="predicted"/>
<dbReference type="GO" id="GO:0051285">
    <property type="term" value="C:cell cortex of cell tip"/>
    <property type="evidence" value="ECO:0007669"/>
    <property type="project" value="TreeGrafter"/>
</dbReference>
<evidence type="ECO:0000313" key="3">
    <source>
        <dbReference type="Proteomes" id="UP000030854"/>
    </source>
</evidence>
<comment type="caution">
    <text evidence="2">The sequence shown here is derived from an EMBL/GenBank/DDBJ whole genome shotgun (WGS) entry which is preliminary data.</text>
</comment>
<feature type="transmembrane region" description="Helical" evidence="1">
    <location>
        <begin position="6"/>
        <end position="25"/>
    </location>
</feature>
<dbReference type="STRING" id="52586.A0A0B1PFJ3"/>
<dbReference type="Pfam" id="PF06687">
    <property type="entry name" value="SUR7"/>
    <property type="match status" value="1"/>
</dbReference>
<dbReference type="OMA" id="YSIHVMA"/>
<dbReference type="OrthoDB" id="4159154at2759"/>
<keyword evidence="3" id="KW-1185">Reference proteome</keyword>
<dbReference type="PANTHER" id="PTHR28019">
    <property type="entry name" value="CELL MEMBRANE PROTEIN YLR413W-RELATED"/>
    <property type="match status" value="1"/>
</dbReference>
<organism evidence="2 3">
    <name type="scientific">Uncinula necator</name>
    <name type="common">Grape powdery mildew</name>
    <dbReference type="NCBI Taxonomy" id="52586"/>
    <lineage>
        <taxon>Eukaryota</taxon>
        <taxon>Fungi</taxon>
        <taxon>Dikarya</taxon>
        <taxon>Ascomycota</taxon>
        <taxon>Pezizomycotina</taxon>
        <taxon>Leotiomycetes</taxon>
        <taxon>Erysiphales</taxon>
        <taxon>Erysiphaceae</taxon>
        <taxon>Erysiphe</taxon>
    </lineage>
</organism>
<gene>
    <name evidence="2" type="ORF">EV44_g0040</name>
</gene>
<keyword evidence="1" id="KW-0812">Transmembrane</keyword>
<name>A0A0B1PFJ3_UNCNE</name>
<dbReference type="GO" id="GO:0005886">
    <property type="term" value="C:plasma membrane"/>
    <property type="evidence" value="ECO:0007669"/>
    <property type="project" value="InterPro"/>
</dbReference>
<dbReference type="HOGENOM" id="CLU_064532_0_0_1"/>
<feature type="transmembrane region" description="Helical" evidence="1">
    <location>
        <begin position="180"/>
        <end position="202"/>
    </location>
</feature>
<accession>A0A0B1PFJ3</accession>
<dbReference type="AlphaFoldDB" id="A0A0B1PFJ3"/>
<dbReference type="InterPro" id="IPR009571">
    <property type="entry name" value="SUR7/Rim9-like_fungi"/>
</dbReference>
<sequence length="296" mass="32522">MRPLVIVPLACSVVGLVLSFLLIFAGNRPGFMKDYQIVTLNTSTLGHDILPKISKANLIPILTPEDDLLSSMSGITDQLNGIFDDIADDVVRSLGIQQFYNWHLRNFCEGMYKPSYKADNASFAVTDCSQPTASYHFKIGDIIDRELRVGPLHIGLQDLKWPDALQKNFDTLSKALHAALSFYAIAITATIFAIITGLLVLFGSNSLLLSLTTWALLGLGFFSLFVSSIIIVIVNSKSIKIVQENGSKIGIYAYKGHKYLALTWCSAFVMLLAVISFGAAIFFGRRSEKGSTEKKI</sequence>
<reference evidence="2 3" key="1">
    <citation type="journal article" date="2014" name="BMC Genomics">
        <title>Adaptive genomic structural variation in the grape powdery mildew pathogen, Erysiphe necator.</title>
        <authorList>
            <person name="Jones L."/>
            <person name="Riaz S."/>
            <person name="Morales-Cruz A."/>
            <person name="Amrine K.C."/>
            <person name="McGuire B."/>
            <person name="Gubler W.D."/>
            <person name="Walker M.A."/>
            <person name="Cantu D."/>
        </authorList>
    </citation>
    <scope>NUCLEOTIDE SEQUENCE [LARGE SCALE GENOMIC DNA]</scope>
    <source>
        <strain evidence="3">c</strain>
    </source>
</reference>
<evidence type="ECO:0000313" key="2">
    <source>
        <dbReference type="EMBL" id="KHJ35319.1"/>
    </source>
</evidence>
<dbReference type="EMBL" id="JNVN01000433">
    <property type="protein sequence ID" value="KHJ35319.1"/>
    <property type="molecule type" value="Genomic_DNA"/>
</dbReference>
<keyword evidence="1" id="KW-0472">Membrane</keyword>
<keyword evidence="1" id="KW-1133">Transmembrane helix</keyword>
<feature type="transmembrane region" description="Helical" evidence="1">
    <location>
        <begin position="214"/>
        <end position="234"/>
    </location>
</feature>
<evidence type="ECO:0000256" key="1">
    <source>
        <dbReference type="SAM" id="Phobius"/>
    </source>
</evidence>
<feature type="transmembrane region" description="Helical" evidence="1">
    <location>
        <begin position="259"/>
        <end position="283"/>
    </location>
</feature>